<accession>A0A1S2XIB0</accession>
<organism evidence="4 5">
    <name type="scientific">Cicer arietinum</name>
    <name type="common">Chickpea</name>
    <name type="synonym">Garbanzo</name>
    <dbReference type="NCBI Taxonomy" id="3827"/>
    <lineage>
        <taxon>Eukaryota</taxon>
        <taxon>Viridiplantae</taxon>
        <taxon>Streptophyta</taxon>
        <taxon>Embryophyta</taxon>
        <taxon>Tracheophyta</taxon>
        <taxon>Spermatophyta</taxon>
        <taxon>Magnoliopsida</taxon>
        <taxon>eudicotyledons</taxon>
        <taxon>Gunneridae</taxon>
        <taxon>Pentapetalae</taxon>
        <taxon>rosids</taxon>
        <taxon>fabids</taxon>
        <taxon>Fabales</taxon>
        <taxon>Fabaceae</taxon>
        <taxon>Papilionoideae</taxon>
        <taxon>50 kb inversion clade</taxon>
        <taxon>NPAAA clade</taxon>
        <taxon>Hologalegina</taxon>
        <taxon>IRL clade</taxon>
        <taxon>Cicereae</taxon>
        <taxon>Cicer</taxon>
    </lineage>
</organism>
<reference evidence="4" key="1">
    <citation type="journal article" date="2013" name="Nat. Biotechnol.">
        <title>Draft genome sequence of chickpea (Cicer arietinum) provides a resource for trait improvement.</title>
        <authorList>
            <person name="Varshney R.K."/>
            <person name="Song C."/>
            <person name="Saxena R.K."/>
            <person name="Azam S."/>
            <person name="Yu S."/>
            <person name="Sharpe A.G."/>
            <person name="Cannon S."/>
            <person name="Baek J."/>
            <person name="Rosen B.D."/>
            <person name="Tar'an B."/>
            <person name="Millan T."/>
            <person name="Zhang X."/>
            <person name="Ramsay L.D."/>
            <person name="Iwata A."/>
            <person name="Wang Y."/>
            <person name="Nelson W."/>
            <person name="Farmer A.D."/>
            <person name="Gaur P.M."/>
            <person name="Soderlund C."/>
            <person name="Penmetsa R.V."/>
            <person name="Xu C."/>
            <person name="Bharti A.K."/>
            <person name="He W."/>
            <person name="Winter P."/>
            <person name="Zhao S."/>
            <person name="Hane J.K."/>
            <person name="Carrasquilla-Garcia N."/>
            <person name="Condie J.A."/>
            <person name="Upadhyaya H.D."/>
            <person name="Luo M.C."/>
            <person name="Thudi M."/>
            <person name="Gowda C.L."/>
            <person name="Singh N.P."/>
            <person name="Lichtenzveig J."/>
            <person name="Gali K.K."/>
            <person name="Rubio J."/>
            <person name="Nadarajan N."/>
            <person name="Dolezel J."/>
            <person name="Bansal K.C."/>
            <person name="Xu X."/>
            <person name="Edwards D."/>
            <person name="Zhang G."/>
            <person name="Kahl G."/>
            <person name="Gil J."/>
            <person name="Singh K.B."/>
            <person name="Datta S.K."/>
            <person name="Jackson S.A."/>
            <person name="Wang J."/>
            <person name="Cook D.R."/>
        </authorList>
    </citation>
    <scope>NUCLEOTIDE SEQUENCE [LARGE SCALE GENOMIC DNA]</scope>
    <source>
        <strain evidence="4">cv. CDC Frontier</strain>
    </source>
</reference>
<dbReference type="OrthoDB" id="1302889at2759"/>
<dbReference type="Proteomes" id="UP000087171">
    <property type="component" value="Chromosome Ca2"/>
</dbReference>
<dbReference type="KEGG" id="cam:101507976"/>
<evidence type="ECO:0000313" key="4">
    <source>
        <dbReference type="Proteomes" id="UP000087171"/>
    </source>
</evidence>
<evidence type="ECO:0000256" key="2">
    <source>
        <dbReference type="ARBA" id="ARBA00023306"/>
    </source>
</evidence>
<feature type="compositionally biased region" description="Acidic residues" evidence="3">
    <location>
        <begin position="44"/>
        <end position="56"/>
    </location>
</feature>
<keyword evidence="1 5" id="KW-0649">Protein kinase inhibitor</keyword>
<evidence type="ECO:0000256" key="1">
    <source>
        <dbReference type="ARBA" id="ARBA00023013"/>
    </source>
</evidence>
<keyword evidence="4" id="KW-1185">Reference proteome</keyword>
<proteinExistence type="predicted"/>
<reference evidence="5" key="2">
    <citation type="submission" date="2025-08" db="UniProtKB">
        <authorList>
            <consortium name="RefSeq"/>
        </authorList>
    </citation>
    <scope>IDENTIFICATION</scope>
    <source>
        <tissue evidence="5">Etiolated seedlings</tissue>
    </source>
</reference>
<keyword evidence="2" id="KW-0131">Cell cycle</keyword>
<dbReference type="PaxDb" id="3827-XP_004489785.1"/>
<gene>
    <name evidence="5" type="primary">LOC101507976</name>
</gene>
<dbReference type="PANTHER" id="PTHR33142">
    <property type="entry name" value="CYCLIN-DEPENDENT PROTEIN KINASE INHIBITOR SMR13"/>
    <property type="match status" value="1"/>
</dbReference>
<dbReference type="GO" id="GO:0032875">
    <property type="term" value="P:regulation of DNA endoreduplication"/>
    <property type="evidence" value="ECO:0007669"/>
    <property type="project" value="InterPro"/>
</dbReference>
<dbReference type="RefSeq" id="XP_004489785.1">
    <property type="nucleotide sequence ID" value="XM_004489728.3"/>
</dbReference>
<sequence length="113" mass="12990">MGLHEKSSKVEGVLENSENNRKWVIINLRTQLKPINTIPLEKIEQEEEISEMEEECSTTPRGEGTRIPTSLICPPAPKKRKSSLKFNYLRGGKEFFTPPELESVFIRHVQRAI</sequence>
<dbReference type="AlphaFoldDB" id="A0A1S2XIB0"/>
<protein>
    <submittedName>
        <fullName evidence="5">Cyclin-dependent protein kinase inhibitor SMR6-like</fullName>
    </submittedName>
</protein>
<dbReference type="GeneID" id="101507976"/>
<evidence type="ECO:0000256" key="3">
    <source>
        <dbReference type="SAM" id="MobiDB-lite"/>
    </source>
</evidence>
<name>A0A1S2XIB0_CICAR</name>
<dbReference type="InterPro" id="IPR040389">
    <property type="entry name" value="SMR"/>
</dbReference>
<feature type="region of interest" description="Disordered" evidence="3">
    <location>
        <begin position="44"/>
        <end position="78"/>
    </location>
</feature>
<dbReference type="PANTHER" id="PTHR33142:SF48">
    <property type="entry name" value="CYCLIN-DEPENDENT PROTEIN KINASE INHIBITOR SMR15"/>
    <property type="match status" value="1"/>
</dbReference>
<evidence type="ECO:0000313" key="5">
    <source>
        <dbReference type="RefSeq" id="XP_004489785.1"/>
    </source>
</evidence>
<dbReference type="GO" id="GO:0004860">
    <property type="term" value="F:protein kinase inhibitor activity"/>
    <property type="evidence" value="ECO:0007669"/>
    <property type="project" value="UniProtKB-KW"/>
</dbReference>